<protein>
    <submittedName>
        <fullName evidence="1">Uncharacterized protein</fullName>
    </submittedName>
</protein>
<sequence length="63" mass="6772">MQTGGKPKHTEEKALCARFHSDSGIFDTSAYAQIGVDVGRATVLPFEGQAAPVRVLLSSRVLR</sequence>
<name>A0A8T1TUD8_9STRA</name>
<accession>A0A8T1TUD8</accession>
<organism evidence="1 2">
    <name type="scientific">Phytophthora cactorum</name>
    <dbReference type="NCBI Taxonomy" id="29920"/>
    <lineage>
        <taxon>Eukaryota</taxon>
        <taxon>Sar</taxon>
        <taxon>Stramenopiles</taxon>
        <taxon>Oomycota</taxon>
        <taxon>Peronosporomycetes</taxon>
        <taxon>Peronosporales</taxon>
        <taxon>Peronosporaceae</taxon>
        <taxon>Phytophthora</taxon>
    </lineage>
</organism>
<proteinExistence type="predicted"/>
<reference evidence="1" key="1">
    <citation type="submission" date="2021-01" db="EMBL/GenBank/DDBJ databases">
        <title>Phytophthora aleatoria, a newly-described species from Pinus radiata is distinct from Phytophthora cactorum isolates based on comparative genomics.</title>
        <authorList>
            <person name="Mcdougal R."/>
            <person name="Panda P."/>
            <person name="Williams N."/>
            <person name="Studholme D.J."/>
        </authorList>
    </citation>
    <scope>NUCLEOTIDE SEQUENCE</scope>
    <source>
        <strain evidence="1">NZFS 3830</strain>
    </source>
</reference>
<dbReference type="AlphaFoldDB" id="A0A8T1TUD8"/>
<dbReference type="EMBL" id="JAENGZ010001525">
    <property type="protein sequence ID" value="KAG6947571.1"/>
    <property type="molecule type" value="Genomic_DNA"/>
</dbReference>
<comment type="caution">
    <text evidence="1">The sequence shown here is derived from an EMBL/GenBank/DDBJ whole genome shotgun (WGS) entry which is preliminary data.</text>
</comment>
<dbReference type="VEuPathDB" id="FungiDB:PC110_g8335"/>
<dbReference type="Proteomes" id="UP000688947">
    <property type="component" value="Unassembled WGS sequence"/>
</dbReference>
<evidence type="ECO:0000313" key="2">
    <source>
        <dbReference type="Proteomes" id="UP000688947"/>
    </source>
</evidence>
<gene>
    <name evidence="1" type="ORF">JG687_00016022</name>
</gene>
<dbReference type="OrthoDB" id="10271950at2759"/>
<evidence type="ECO:0000313" key="1">
    <source>
        <dbReference type="EMBL" id="KAG6947571.1"/>
    </source>
</evidence>